<gene>
    <name evidence="3" type="ORF">ABM428_06545</name>
</gene>
<evidence type="ECO:0000256" key="1">
    <source>
        <dbReference type="SAM" id="MobiDB-lite"/>
    </source>
</evidence>
<dbReference type="KEGG" id="suly:ABM428_06545"/>
<feature type="signal peptide" evidence="2">
    <location>
        <begin position="1"/>
        <end position="19"/>
    </location>
</feature>
<reference evidence="3" key="1">
    <citation type="journal article" date="2020" name="Int. J. Syst. Evol. Microbiol.">
        <title>Notification of changes in taxonomic opinion previously published outside the IJSEM.</title>
        <authorList>
            <person name="Oren A."/>
            <person name="Garrity G."/>
        </authorList>
    </citation>
    <scope>NUCLEOTIDE SEQUENCE</scope>
    <source>
        <strain evidence="3">TCYB15</strain>
    </source>
</reference>
<protein>
    <submittedName>
        <fullName evidence="3">Uncharacterized protein</fullName>
    </submittedName>
</protein>
<evidence type="ECO:0000313" key="3">
    <source>
        <dbReference type="EMBL" id="XCF11497.1"/>
    </source>
</evidence>
<proteinExistence type="predicted"/>
<dbReference type="AlphaFoldDB" id="A0AAU8C5S5"/>
<dbReference type="EMBL" id="CP159193">
    <property type="protein sequence ID" value="XCF11497.1"/>
    <property type="molecule type" value="Genomic_DNA"/>
</dbReference>
<feature type="region of interest" description="Disordered" evidence="1">
    <location>
        <begin position="90"/>
        <end position="136"/>
    </location>
</feature>
<reference evidence="3" key="2">
    <citation type="submission" date="2024-06" db="EMBL/GenBank/DDBJ databases">
        <authorList>
            <person name="Deng Y."/>
        </authorList>
    </citation>
    <scope>NUCLEOTIDE SEQUENCE</scope>
    <source>
        <strain evidence="3">TCYB15</strain>
    </source>
</reference>
<feature type="chain" id="PRO_5043919202" evidence="2">
    <location>
        <begin position="20"/>
        <end position="148"/>
    </location>
</feature>
<sequence length="148" mass="16467">MRQFLLTTTLICLSSVAVAQEQENDGSGFSLMERGARDFFDGMKKEMAPALEGLGEWGRKASPALRNFISEMGPAFTDLLEEVEDWSVYEPPRKMPNGDIVIRRKPDPAPEDGMPEDKTPDETPPPPAIYLDEVPADRPVRQAISCRS</sequence>
<name>A0AAU8C5S5_9RHOB</name>
<accession>A0AAU8C5S5</accession>
<keyword evidence="2" id="KW-0732">Signal</keyword>
<evidence type="ECO:0000256" key="2">
    <source>
        <dbReference type="SAM" id="SignalP"/>
    </source>
</evidence>
<organism evidence="3">
    <name type="scientific">Sulfitobacter sp. TCYB15</name>
    <dbReference type="NCBI Taxonomy" id="3229275"/>
    <lineage>
        <taxon>Bacteria</taxon>
        <taxon>Pseudomonadati</taxon>
        <taxon>Pseudomonadota</taxon>
        <taxon>Alphaproteobacteria</taxon>
        <taxon>Rhodobacterales</taxon>
        <taxon>Roseobacteraceae</taxon>
        <taxon>Sulfitobacter</taxon>
    </lineage>
</organism>
<dbReference type="RefSeq" id="WP_353628305.1">
    <property type="nucleotide sequence ID" value="NZ_CP159193.1"/>
</dbReference>